<protein>
    <recommendedName>
        <fullName evidence="3">DUF4276 family protein</fullName>
    </recommendedName>
</protein>
<proteinExistence type="predicted"/>
<dbReference type="EMBL" id="JAZBJZ010000004">
    <property type="protein sequence ID" value="MEE3715506.1"/>
    <property type="molecule type" value="Genomic_DNA"/>
</dbReference>
<name>A0AAW9PY90_9CYAN</name>
<comment type="caution">
    <text evidence="1">The sequence shown here is derived from an EMBL/GenBank/DDBJ whole genome shotgun (WGS) entry which is preliminary data.</text>
</comment>
<dbReference type="AlphaFoldDB" id="A0AAW9PY90"/>
<organism evidence="1 2">
    <name type="scientific">Tumidithrix elongata BACA0141</name>
    <dbReference type="NCBI Taxonomy" id="2716417"/>
    <lineage>
        <taxon>Bacteria</taxon>
        <taxon>Bacillati</taxon>
        <taxon>Cyanobacteriota</taxon>
        <taxon>Cyanophyceae</taxon>
        <taxon>Pseudanabaenales</taxon>
        <taxon>Pseudanabaenaceae</taxon>
        <taxon>Tumidithrix</taxon>
        <taxon>Tumidithrix elongata</taxon>
    </lineage>
</organism>
<reference evidence="1" key="1">
    <citation type="submission" date="2024-01" db="EMBL/GenBank/DDBJ databases">
        <title>Bank of Algae and Cyanobacteria of the Azores (BACA) strain genomes.</title>
        <authorList>
            <person name="Luz R."/>
            <person name="Cordeiro R."/>
            <person name="Fonseca A."/>
            <person name="Goncalves V."/>
        </authorList>
    </citation>
    <scope>NUCLEOTIDE SEQUENCE</scope>
    <source>
        <strain evidence="1">BACA0141</strain>
    </source>
</reference>
<evidence type="ECO:0000313" key="2">
    <source>
        <dbReference type="Proteomes" id="UP001333818"/>
    </source>
</evidence>
<evidence type="ECO:0000313" key="1">
    <source>
        <dbReference type="EMBL" id="MEE3715506.1"/>
    </source>
</evidence>
<sequence>MTQPRKTIVILCEDLQQEVFVRSFLQKRGFNRRWFSPNICPSGQQSGEQFVRDRYPAEVRAYRSKKNHLDIALVVVIDADTNEVENRFKQLEQALKDQSLPPRQPDEKIAVFVPKRNIETWIHYLMGESVDELTAYSKFSRQEGNCKPYVEELAVQCQQVGLTDDAPLSMRIACAELQKIL</sequence>
<accession>A0AAW9PY90</accession>
<evidence type="ECO:0008006" key="3">
    <source>
        <dbReference type="Google" id="ProtNLM"/>
    </source>
</evidence>
<dbReference type="RefSeq" id="WP_330481929.1">
    <property type="nucleotide sequence ID" value="NZ_JAZBJZ010000004.1"/>
</dbReference>
<keyword evidence="2" id="KW-1185">Reference proteome</keyword>
<dbReference type="Proteomes" id="UP001333818">
    <property type="component" value="Unassembled WGS sequence"/>
</dbReference>
<gene>
    <name evidence="1" type="ORF">V2H45_01965</name>
</gene>